<sequence>MKRESALAQQRPYPAALYHSGQRKKNIGGVLGGDSGCPLTSVADEINEADLRLARCVTGGLRNRCLA</sequence>
<proteinExistence type="predicted"/>
<evidence type="ECO:0000313" key="2">
    <source>
        <dbReference type="Proteomes" id="UP000827872"/>
    </source>
</evidence>
<reference evidence="1" key="1">
    <citation type="submission" date="2021-08" db="EMBL/GenBank/DDBJ databases">
        <title>The first chromosome-level gecko genome reveals the dynamic sex chromosomes of Neotropical dwarf geckos (Sphaerodactylidae: Sphaerodactylus).</title>
        <authorList>
            <person name="Pinto B.J."/>
            <person name="Keating S.E."/>
            <person name="Gamble T."/>
        </authorList>
    </citation>
    <scope>NUCLEOTIDE SEQUENCE</scope>
    <source>
        <strain evidence="1">TG3544</strain>
    </source>
</reference>
<evidence type="ECO:0000313" key="1">
    <source>
        <dbReference type="EMBL" id="KAH7997578.1"/>
    </source>
</evidence>
<organism evidence="1 2">
    <name type="scientific">Sphaerodactylus townsendi</name>
    <dbReference type="NCBI Taxonomy" id="933632"/>
    <lineage>
        <taxon>Eukaryota</taxon>
        <taxon>Metazoa</taxon>
        <taxon>Chordata</taxon>
        <taxon>Craniata</taxon>
        <taxon>Vertebrata</taxon>
        <taxon>Euteleostomi</taxon>
        <taxon>Lepidosauria</taxon>
        <taxon>Squamata</taxon>
        <taxon>Bifurcata</taxon>
        <taxon>Gekkota</taxon>
        <taxon>Sphaerodactylidae</taxon>
        <taxon>Sphaerodactylus</taxon>
    </lineage>
</organism>
<accession>A0ACB8EX58</accession>
<protein>
    <submittedName>
        <fullName evidence="1">Uncharacterized protein</fullName>
    </submittedName>
</protein>
<comment type="caution">
    <text evidence="1">The sequence shown here is derived from an EMBL/GenBank/DDBJ whole genome shotgun (WGS) entry which is preliminary data.</text>
</comment>
<dbReference type="Proteomes" id="UP000827872">
    <property type="component" value="Linkage Group LG12"/>
</dbReference>
<name>A0ACB8EX58_9SAUR</name>
<gene>
    <name evidence="1" type="ORF">K3G42_002385</name>
</gene>
<dbReference type="EMBL" id="CM037625">
    <property type="protein sequence ID" value="KAH7997578.1"/>
    <property type="molecule type" value="Genomic_DNA"/>
</dbReference>
<keyword evidence="2" id="KW-1185">Reference proteome</keyword>